<comment type="pathway">
    <text evidence="4">Amino-acid biosynthesis; L-leucine biosynthesis; L-leucine from 3-methyl-2-oxobutanoate: step 4/4.</text>
</comment>
<evidence type="ECO:0000256" key="5">
    <source>
        <dbReference type="ARBA" id="ARBA00009320"/>
    </source>
</evidence>
<reference evidence="18" key="1">
    <citation type="submission" date="2020-10" db="EMBL/GenBank/DDBJ databases">
        <title>Diverse heliorhodopsins detected via functional metagenomics in peat lake Actinobacteria, Chloroflexi and Archaea.</title>
        <authorList>
            <person name="Chazan A."/>
            <person name="Rozenberg A."/>
            <person name="Tahan R."/>
            <person name="Mannen K."/>
            <person name="Nagata T."/>
            <person name="Yaish S."/>
            <person name="Larom S."/>
            <person name="Kandori H."/>
            <person name="Inoue K."/>
            <person name="Beja O."/>
            <person name="Pushkarev A."/>
        </authorList>
    </citation>
    <scope>NUCLEOTIDE SEQUENCE</scope>
</reference>
<comment type="similarity">
    <text evidence="5 15">Belongs to the class-IV pyridoxal-phosphate-dependent aminotransferase family.</text>
</comment>
<dbReference type="AlphaFoldDB" id="A0A871Y7N4"/>
<dbReference type="Gene3D" id="3.20.10.10">
    <property type="entry name" value="D-amino Acid Aminotransferase, subunit A, domain 2"/>
    <property type="match status" value="1"/>
</dbReference>
<gene>
    <name evidence="18" type="primary">ilvK</name>
    <name evidence="18" type="ORF">HULAa30F3_00024</name>
</gene>
<keyword evidence="6 17" id="KW-0032">Aminotransferase</keyword>
<evidence type="ECO:0000256" key="13">
    <source>
        <dbReference type="ARBA" id="ARBA00049229"/>
    </source>
</evidence>
<dbReference type="PANTHER" id="PTHR11825:SF44">
    <property type="entry name" value="BRANCHED-CHAIN-AMINO-ACID AMINOTRANSFERASE"/>
    <property type="match status" value="1"/>
</dbReference>
<evidence type="ECO:0000256" key="2">
    <source>
        <dbReference type="ARBA" id="ARBA00004824"/>
    </source>
</evidence>
<dbReference type="PIRSF" id="PIRSF006468">
    <property type="entry name" value="BCAT1"/>
    <property type="match status" value="1"/>
</dbReference>
<dbReference type="InterPro" id="IPR001544">
    <property type="entry name" value="Aminotrans_IV"/>
</dbReference>
<evidence type="ECO:0000256" key="12">
    <source>
        <dbReference type="ARBA" id="ARBA00048798"/>
    </source>
</evidence>
<comment type="pathway">
    <text evidence="2">Amino-acid biosynthesis; L-isoleucine biosynthesis; L-isoleucine from 2-oxobutanoate: step 4/4.</text>
</comment>
<keyword evidence="8 17" id="KW-0808">Transferase</keyword>
<dbReference type="GO" id="GO:0004084">
    <property type="term" value="F:branched-chain-amino-acid transaminase activity"/>
    <property type="evidence" value="ECO:0007669"/>
    <property type="project" value="UniProtKB-EC"/>
</dbReference>
<dbReference type="UniPathway" id="UPA00047">
    <property type="reaction ID" value="UER00058"/>
</dbReference>
<name>A0A871Y7N4_9CHLR</name>
<comment type="catalytic activity">
    <reaction evidence="11 17">
        <text>L-valine + 2-oxoglutarate = 3-methyl-2-oxobutanoate + L-glutamate</text>
        <dbReference type="Rhea" id="RHEA:24813"/>
        <dbReference type="ChEBI" id="CHEBI:11851"/>
        <dbReference type="ChEBI" id="CHEBI:16810"/>
        <dbReference type="ChEBI" id="CHEBI:29985"/>
        <dbReference type="ChEBI" id="CHEBI:57762"/>
        <dbReference type="EC" id="2.6.1.42"/>
    </reaction>
</comment>
<evidence type="ECO:0000256" key="3">
    <source>
        <dbReference type="ARBA" id="ARBA00004931"/>
    </source>
</evidence>
<dbReference type="UniPathway" id="UPA00048">
    <property type="reaction ID" value="UER00073"/>
</dbReference>
<comment type="catalytic activity">
    <reaction evidence="12 17">
        <text>L-isoleucine + 2-oxoglutarate = (S)-3-methyl-2-oxopentanoate + L-glutamate</text>
        <dbReference type="Rhea" id="RHEA:24801"/>
        <dbReference type="ChEBI" id="CHEBI:16810"/>
        <dbReference type="ChEBI" id="CHEBI:29985"/>
        <dbReference type="ChEBI" id="CHEBI:35146"/>
        <dbReference type="ChEBI" id="CHEBI:58045"/>
        <dbReference type="EC" id="2.6.1.42"/>
    </reaction>
</comment>
<accession>A0A871Y7N4</accession>
<comment type="cofactor">
    <cofactor evidence="1 16">
        <name>pyridoxal 5'-phosphate</name>
        <dbReference type="ChEBI" id="CHEBI:597326"/>
    </cofactor>
</comment>
<dbReference type="PROSITE" id="PS00770">
    <property type="entry name" value="AA_TRANSFER_CLASS_4"/>
    <property type="match status" value="1"/>
</dbReference>
<evidence type="ECO:0000256" key="14">
    <source>
        <dbReference type="PIRSR" id="PIRSR006468-1"/>
    </source>
</evidence>
<dbReference type="SUPFAM" id="SSF56752">
    <property type="entry name" value="D-aminoacid aminotransferase-like PLP-dependent enzymes"/>
    <property type="match status" value="1"/>
</dbReference>
<dbReference type="Pfam" id="PF01063">
    <property type="entry name" value="Aminotran_4"/>
    <property type="match status" value="1"/>
</dbReference>
<proteinExistence type="inferred from homology"/>
<organism evidence="18">
    <name type="scientific">uncultured Dehalococcoidia bacterium</name>
    <dbReference type="NCBI Taxonomy" id="498747"/>
    <lineage>
        <taxon>Bacteria</taxon>
        <taxon>Bacillati</taxon>
        <taxon>Chloroflexota</taxon>
        <taxon>Dehalococcoidia</taxon>
        <taxon>environmental samples</taxon>
    </lineage>
</organism>
<evidence type="ECO:0000256" key="1">
    <source>
        <dbReference type="ARBA" id="ARBA00001933"/>
    </source>
</evidence>
<dbReference type="GO" id="GO:0009098">
    <property type="term" value="P:L-leucine biosynthetic process"/>
    <property type="evidence" value="ECO:0007669"/>
    <property type="project" value="UniProtKB-UniPathway"/>
</dbReference>
<dbReference type="GO" id="GO:0009097">
    <property type="term" value="P:isoleucine biosynthetic process"/>
    <property type="evidence" value="ECO:0007669"/>
    <property type="project" value="UniProtKB-UniPathway"/>
</dbReference>
<dbReference type="InterPro" id="IPR043132">
    <property type="entry name" value="BCAT-like_C"/>
</dbReference>
<dbReference type="UniPathway" id="UPA00049">
    <property type="reaction ID" value="UER00062"/>
</dbReference>
<keyword evidence="7 17" id="KW-0028">Amino-acid biosynthesis</keyword>
<dbReference type="InterPro" id="IPR018300">
    <property type="entry name" value="Aminotrans_IV_CS"/>
</dbReference>
<dbReference type="InterPro" id="IPR043131">
    <property type="entry name" value="BCAT-like_N"/>
</dbReference>
<keyword evidence="10 17" id="KW-0100">Branched-chain amino acid biosynthesis</keyword>
<dbReference type="GO" id="GO:0009099">
    <property type="term" value="P:L-valine biosynthetic process"/>
    <property type="evidence" value="ECO:0007669"/>
    <property type="project" value="UniProtKB-UniPathway"/>
</dbReference>
<dbReference type="EMBL" id="MW122882">
    <property type="protein sequence ID" value="QOV09070.1"/>
    <property type="molecule type" value="Genomic_DNA"/>
</dbReference>
<dbReference type="EC" id="2.6.1.42" evidence="17"/>
<evidence type="ECO:0000256" key="8">
    <source>
        <dbReference type="ARBA" id="ARBA00022679"/>
    </source>
</evidence>
<evidence type="ECO:0000256" key="10">
    <source>
        <dbReference type="ARBA" id="ARBA00023304"/>
    </source>
</evidence>
<evidence type="ECO:0000256" key="15">
    <source>
        <dbReference type="RuleBase" id="RU004106"/>
    </source>
</evidence>
<evidence type="ECO:0000256" key="4">
    <source>
        <dbReference type="ARBA" id="ARBA00005072"/>
    </source>
</evidence>
<comment type="pathway">
    <text evidence="3">Amino-acid biosynthesis; L-valine biosynthesis; L-valine from pyruvate: step 4/4.</text>
</comment>
<keyword evidence="9 16" id="KW-0663">Pyridoxal phosphate</keyword>
<dbReference type="PANTHER" id="PTHR11825">
    <property type="entry name" value="SUBGROUP IIII AMINOTRANSFERASE"/>
    <property type="match status" value="1"/>
</dbReference>
<evidence type="ECO:0000256" key="9">
    <source>
        <dbReference type="ARBA" id="ARBA00022898"/>
    </source>
</evidence>
<dbReference type="InterPro" id="IPR036038">
    <property type="entry name" value="Aminotransferase-like"/>
</dbReference>
<evidence type="ECO:0000256" key="17">
    <source>
        <dbReference type="RuleBase" id="RU004517"/>
    </source>
</evidence>
<dbReference type="CDD" id="cd01557">
    <property type="entry name" value="BCAT_beta_family"/>
    <property type="match status" value="1"/>
</dbReference>
<dbReference type="Gene3D" id="3.30.470.10">
    <property type="match status" value="1"/>
</dbReference>
<evidence type="ECO:0000256" key="16">
    <source>
        <dbReference type="RuleBase" id="RU004516"/>
    </source>
</evidence>
<dbReference type="InterPro" id="IPR005786">
    <property type="entry name" value="B_amino_transII"/>
</dbReference>
<evidence type="ECO:0000256" key="7">
    <source>
        <dbReference type="ARBA" id="ARBA00022605"/>
    </source>
</evidence>
<evidence type="ECO:0000313" key="18">
    <source>
        <dbReference type="EMBL" id="QOV09070.1"/>
    </source>
</evidence>
<sequence>MDIKITRTRRSRLPETDLSNLGFGEIFSDHMFSMDYADGKWQPPVIMPYRAVPFYPSMTCLHYGQAIFEGLKAFRTKSGKINIFRPDKYHARMNRSCRRLCIPEVDYDTFLAGLTALVKTDKKWVPSGQGQSLYLRPFIIATDNFVGVRVSETYRLFIIASPVGSYYKEGINPIKLMTSGEYVRAVKGGLGEAKTPANYAASLLPYHEAKAHGFAQVLWLDAIEHKYVEEVGTTNIFFVIGSELITPPLDGTILSGITRDTVIELAKMWKMKISERRITIDDVIGASRASALKEVFGTGTAAVVSPVGQIKHGNTTITINNNKTGPLAQKLYDTVTAIQYADAPDDLGWNITL</sequence>
<dbReference type="InterPro" id="IPR033939">
    <property type="entry name" value="BCAT_family"/>
</dbReference>
<dbReference type="NCBIfam" id="TIGR01123">
    <property type="entry name" value="ilvE_II"/>
    <property type="match status" value="1"/>
</dbReference>
<comment type="catalytic activity">
    <reaction evidence="13 17">
        <text>L-leucine + 2-oxoglutarate = 4-methyl-2-oxopentanoate + L-glutamate</text>
        <dbReference type="Rhea" id="RHEA:18321"/>
        <dbReference type="ChEBI" id="CHEBI:16810"/>
        <dbReference type="ChEBI" id="CHEBI:17865"/>
        <dbReference type="ChEBI" id="CHEBI:29985"/>
        <dbReference type="ChEBI" id="CHEBI:57427"/>
        <dbReference type="EC" id="2.6.1.42"/>
    </reaction>
</comment>
<dbReference type="NCBIfam" id="NF009897">
    <property type="entry name" value="PRK13357.1"/>
    <property type="match status" value="1"/>
</dbReference>
<evidence type="ECO:0000256" key="6">
    <source>
        <dbReference type="ARBA" id="ARBA00022576"/>
    </source>
</evidence>
<feature type="modified residue" description="N6-(pyridoxal phosphate)lysine" evidence="14">
    <location>
        <position position="194"/>
    </location>
</feature>
<protein>
    <recommendedName>
        <fullName evidence="17">Branched-chain-amino-acid aminotransferase</fullName>
        <ecNumber evidence="17">2.6.1.42</ecNumber>
    </recommendedName>
</protein>
<evidence type="ECO:0000256" key="11">
    <source>
        <dbReference type="ARBA" id="ARBA00048212"/>
    </source>
</evidence>